<evidence type="ECO:0000256" key="9">
    <source>
        <dbReference type="ARBA" id="ARBA00023237"/>
    </source>
</evidence>
<protein>
    <submittedName>
        <fullName evidence="14">TonB-dependent receptor</fullName>
    </submittedName>
</protein>
<dbReference type="PROSITE" id="PS52016">
    <property type="entry name" value="TONB_DEPENDENT_REC_3"/>
    <property type="match status" value="1"/>
</dbReference>
<evidence type="ECO:0000256" key="8">
    <source>
        <dbReference type="ARBA" id="ARBA00023170"/>
    </source>
</evidence>
<dbReference type="KEGG" id="phal:H9I45_11825"/>
<evidence type="ECO:0000256" key="1">
    <source>
        <dbReference type="ARBA" id="ARBA00004571"/>
    </source>
</evidence>
<dbReference type="InterPro" id="IPR037066">
    <property type="entry name" value="Plug_dom_sf"/>
</dbReference>
<evidence type="ECO:0000256" key="2">
    <source>
        <dbReference type="ARBA" id="ARBA00022448"/>
    </source>
</evidence>
<dbReference type="InterPro" id="IPR000531">
    <property type="entry name" value="Beta-barrel_TonB"/>
</dbReference>
<evidence type="ECO:0000256" key="5">
    <source>
        <dbReference type="ARBA" id="ARBA00022729"/>
    </source>
</evidence>
<keyword evidence="9 10" id="KW-0998">Cell outer membrane</keyword>
<dbReference type="GO" id="GO:0009279">
    <property type="term" value="C:cell outer membrane"/>
    <property type="evidence" value="ECO:0007669"/>
    <property type="project" value="UniProtKB-SubCell"/>
</dbReference>
<dbReference type="PROSITE" id="PS01156">
    <property type="entry name" value="TONB_DEPENDENT_REC_2"/>
    <property type="match status" value="1"/>
</dbReference>
<evidence type="ECO:0000256" key="10">
    <source>
        <dbReference type="PROSITE-ProRule" id="PRU01360"/>
    </source>
</evidence>
<dbReference type="RefSeq" id="WP_088352734.1">
    <property type="nucleotide sequence ID" value="NZ_CP061813.1"/>
</dbReference>
<evidence type="ECO:0000313" key="14">
    <source>
        <dbReference type="EMBL" id="QOD60031.1"/>
    </source>
</evidence>
<dbReference type="Gene3D" id="2.40.170.20">
    <property type="entry name" value="TonB-dependent receptor, beta-barrel domain"/>
    <property type="match status" value="1"/>
</dbReference>
<dbReference type="InterPro" id="IPR012910">
    <property type="entry name" value="Plug_dom"/>
</dbReference>
<accession>A0A7L8ADG9</accession>
<dbReference type="GO" id="GO:0044718">
    <property type="term" value="P:siderophore transmembrane transport"/>
    <property type="evidence" value="ECO:0007669"/>
    <property type="project" value="TreeGrafter"/>
</dbReference>
<keyword evidence="6 11" id="KW-0798">TonB box</keyword>
<dbReference type="PANTHER" id="PTHR30069:SF29">
    <property type="entry name" value="HEMOGLOBIN AND HEMOGLOBIN-HAPTOGLOBIN-BINDING PROTEIN 1-RELATED"/>
    <property type="match status" value="1"/>
</dbReference>
<gene>
    <name evidence="14" type="ORF">H9I45_11825</name>
</gene>
<dbReference type="Proteomes" id="UP000516764">
    <property type="component" value="Chromosome"/>
</dbReference>
<evidence type="ECO:0000259" key="12">
    <source>
        <dbReference type="Pfam" id="PF00593"/>
    </source>
</evidence>
<dbReference type="Gene3D" id="2.170.130.10">
    <property type="entry name" value="TonB-dependent receptor, plug domain"/>
    <property type="match status" value="1"/>
</dbReference>
<proteinExistence type="inferred from homology"/>
<dbReference type="EMBL" id="CP061813">
    <property type="protein sequence ID" value="QOD60031.1"/>
    <property type="molecule type" value="Genomic_DNA"/>
</dbReference>
<keyword evidence="2 10" id="KW-0813">Transport</keyword>
<keyword evidence="8 14" id="KW-0675">Receptor</keyword>
<dbReference type="AlphaFoldDB" id="A0A7L8ADG9"/>
<organism evidence="14 15">
    <name type="scientific">Polaribacter haliotis</name>
    <dbReference type="NCBI Taxonomy" id="1888915"/>
    <lineage>
        <taxon>Bacteria</taxon>
        <taxon>Pseudomonadati</taxon>
        <taxon>Bacteroidota</taxon>
        <taxon>Flavobacteriia</taxon>
        <taxon>Flavobacteriales</taxon>
        <taxon>Flavobacteriaceae</taxon>
    </lineage>
</organism>
<dbReference type="GO" id="GO:0015344">
    <property type="term" value="F:siderophore uptake transmembrane transporter activity"/>
    <property type="evidence" value="ECO:0007669"/>
    <property type="project" value="TreeGrafter"/>
</dbReference>
<evidence type="ECO:0000259" key="13">
    <source>
        <dbReference type="Pfam" id="PF07715"/>
    </source>
</evidence>
<name>A0A7L8ADG9_9FLAO</name>
<keyword evidence="3 10" id="KW-1134">Transmembrane beta strand</keyword>
<keyword evidence="7 10" id="KW-0472">Membrane</keyword>
<keyword evidence="4 10" id="KW-0812">Transmembrane</keyword>
<keyword evidence="5" id="KW-0732">Signal</keyword>
<reference evidence="14 15" key="1">
    <citation type="journal article" date="2016" name="Int. J. Syst. Evol. Microbiol.">
        <title>Polaribacter haliotis sp. nov., isolated from the gut of abalone Haliotis discus hannai.</title>
        <authorList>
            <person name="Kim Y.O."/>
            <person name="Park I.S."/>
            <person name="Park S."/>
            <person name="Nam B.H."/>
            <person name="Park J.M."/>
            <person name="Kim D.G."/>
            <person name="Yoon J.H."/>
        </authorList>
    </citation>
    <scope>NUCLEOTIDE SEQUENCE [LARGE SCALE GENOMIC DNA]</scope>
    <source>
        <strain evidence="14 15">KCTC 52418</strain>
    </source>
</reference>
<feature type="domain" description="TonB-dependent receptor-like beta-barrel" evidence="12">
    <location>
        <begin position="330"/>
        <end position="797"/>
    </location>
</feature>
<sequence>MRNLFFAFVILVGGNVFSQSVKILDKETGKTVKNVTVFNDNQTINITTNVNGVVDVTKFKKEEFVNFSHIAYAVLRVKKSTIEKNNYVVHLTKQSEQLDEIVLSVFKKAEKSNRIAEQIAVLTTRDIQRVSPQTSADLLATIPGIKVQKSQFGGGSPVIRGMESNRVLLVVDGVRMNNTIYRKGHLQNSITVTPNMLDKTEVVFGPSSVLYGSDALGGVIHYYTKTPKLSEDEEVISQLFSRFSTVNNEITTNITAEIRKQKWASLTSISYSNFGDLKAGENRSHGFEDWGKVFFYSENRNGNYKENPTENLDPNLLRNTGYSQTDVLQKFFVPLSKNTDLKINLQYSTTSDIPRFDRLTELSNGELKFAEWNYGPQQRLLISSQLLLDPNKKWLDNGTVTVAYQNLKESRIQRKFGSLDRSYRNETVDVFSFNGDFSVPLTTDKKRTLSYGFEFAYNDVKSDSYGKELNIVNGEINGFSNDFKVQSRYPDGGSNYLSSAVYVDYRQDLSSKSTLNSGIRFTNTNLNAKWIDETFIQLPDNDINANHSAITATLGYVYKPNTNWQINSVLSSGFRSPNIDDVGRVREKSGNVTVPNITVTPEFAYNAEIGILKYFNDRKFRFGANAFYTLLDNYIQRDFIYNTDGTKKQQSFDGEDGNAVSNQNKGTAYITGVTASYLGKISNLWKTSGFLTYTKGKTYDTNEPMSSIPPLFGQFEVNYNADKLELGANVRFNSKKDIEDFNITEGIDNHDLTPIVNENGATEQEIYFGSPSWVTLGLNGSYVVSSNFSVQARLDNLLDQHYIEFASGVASPGRNLSVSFVASF</sequence>
<comment type="subcellular location">
    <subcellularLocation>
        <location evidence="1 10">Cell outer membrane</location>
        <topology evidence="1 10">Multi-pass membrane protein</topology>
    </subcellularLocation>
</comment>
<evidence type="ECO:0000256" key="3">
    <source>
        <dbReference type="ARBA" id="ARBA00022452"/>
    </source>
</evidence>
<evidence type="ECO:0000313" key="15">
    <source>
        <dbReference type="Proteomes" id="UP000516764"/>
    </source>
</evidence>
<evidence type="ECO:0000256" key="11">
    <source>
        <dbReference type="RuleBase" id="RU003357"/>
    </source>
</evidence>
<evidence type="ECO:0000256" key="6">
    <source>
        <dbReference type="ARBA" id="ARBA00023077"/>
    </source>
</evidence>
<dbReference type="SUPFAM" id="SSF56935">
    <property type="entry name" value="Porins"/>
    <property type="match status" value="1"/>
</dbReference>
<comment type="similarity">
    <text evidence="10 11">Belongs to the TonB-dependent receptor family.</text>
</comment>
<dbReference type="Pfam" id="PF07715">
    <property type="entry name" value="Plug"/>
    <property type="match status" value="1"/>
</dbReference>
<dbReference type="PANTHER" id="PTHR30069">
    <property type="entry name" value="TONB-DEPENDENT OUTER MEMBRANE RECEPTOR"/>
    <property type="match status" value="1"/>
</dbReference>
<evidence type="ECO:0000256" key="4">
    <source>
        <dbReference type="ARBA" id="ARBA00022692"/>
    </source>
</evidence>
<dbReference type="OrthoDB" id="9764669at2"/>
<evidence type="ECO:0000256" key="7">
    <source>
        <dbReference type="ARBA" id="ARBA00023136"/>
    </source>
</evidence>
<keyword evidence="15" id="KW-1185">Reference proteome</keyword>
<dbReference type="InterPro" id="IPR010917">
    <property type="entry name" value="TonB_rcpt_CS"/>
</dbReference>
<dbReference type="InterPro" id="IPR036942">
    <property type="entry name" value="Beta-barrel_TonB_sf"/>
</dbReference>
<dbReference type="Pfam" id="PF00593">
    <property type="entry name" value="TonB_dep_Rec_b-barrel"/>
    <property type="match status" value="1"/>
</dbReference>
<feature type="domain" description="TonB-dependent receptor plug" evidence="13">
    <location>
        <begin position="115"/>
        <end position="219"/>
    </location>
</feature>
<dbReference type="InterPro" id="IPR039426">
    <property type="entry name" value="TonB-dep_rcpt-like"/>
</dbReference>